<evidence type="ECO:0000259" key="7">
    <source>
        <dbReference type="PROSITE" id="PS50109"/>
    </source>
</evidence>
<dbReference type="CDD" id="cd00130">
    <property type="entry name" value="PAS"/>
    <property type="match status" value="1"/>
</dbReference>
<keyword evidence="11" id="KW-1185">Reference proteome</keyword>
<dbReference type="EMBL" id="LYXE01000157">
    <property type="protein sequence ID" value="PDV97223.1"/>
    <property type="molecule type" value="Genomic_DNA"/>
</dbReference>
<sequence length="564" mass="62880">MIEKNRMQPGEADILHSFSAQALLDSLFAFVGVVTFDGILIEANQSALKVAGLQPSDVIGKPFHETYWWSYDPDVQAELCLALARGQAGETSRYDVMVRVADERLMMIDFMLAPLRDAYGNIRYLIPSAIDVSERYSIQHEREFLLARERIARQMAEQAVRRVERLQTITSALSEAVTPLDVARVVVEEVRQTLDAHQVAMYVRSVDGTALEVLHSTNAPPTDTTAPVPITMLLDTTHPLGETLKTALPVFLVSQADREALYQSVTLPPPLAADAHGLALLPLEVEGQVMGVCMVSFAEPRQFPQDERAFLWAIAVQCAQALQRARLYSTMQEAVTTRDHFIAVASHDLRTPLTVMLGQAQLLDRRMQHAQLGEAFTRPIQAIVQQSLRLNRMLTSLLDLSRIQTGQLVIERDWFDLRRLVERIVAEVSPTLSRHTLELLATPDPLRIFADELRIEEVIQNIISNAIKYSPAGGPILLTLEQRDEHLCVAISDQGIGIPLEAQQHLFEQFYRAANVQHSSFTGLGIGLYIVREIVQQHGGMISCTSQEGQGTTFTICLPLSDHN</sequence>
<dbReference type="OrthoDB" id="140857at2"/>
<dbReference type="InterPro" id="IPR005467">
    <property type="entry name" value="His_kinase_dom"/>
</dbReference>
<organism evidence="10 11">
    <name type="scientific">Candidatus Chloroploca asiatica</name>
    <dbReference type="NCBI Taxonomy" id="1506545"/>
    <lineage>
        <taxon>Bacteria</taxon>
        <taxon>Bacillati</taxon>
        <taxon>Chloroflexota</taxon>
        <taxon>Chloroflexia</taxon>
        <taxon>Chloroflexales</taxon>
        <taxon>Chloroflexineae</taxon>
        <taxon>Oscillochloridaceae</taxon>
        <taxon>Candidatus Chloroploca</taxon>
    </lineage>
</organism>
<dbReference type="InterPro" id="IPR035965">
    <property type="entry name" value="PAS-like_dom_sf"/>
</dbReference>
<protein>
    <recommendedName>
        <fullName evidence="2">histidine kinase</fullName>
        <ecNumber evidence="2">2.7.13.3</ecNumber>
    </recommendedName>
</protein>
<dbReference type="InterPro" id="IPR036097">
    <property type="entry name" value="HisK_dim/P_sf"/>
</dbReference>
<dbReference type="FunFam" id="3.30.565.10:FF:000006">
    <property type="entry name" value="Sensor histidine kinase WalK"/>
    <property type="match status" value="1"/>
</dbReference>
<dbReference type="Pfam" id="PF02518">
    <property type="entry name" value="HATPase_c"/>
    <property type="match status" value="1"/>
</dbReference>
<dbReference type="Gene3D" id="3.30.565.10">
    <property type="entry name" value="Histidine kinase-like ATPase, C-terminal domain"/>
    <property type="match status" value="1"/>
</dbReference>
<dbReference type="SMART" id="SM00388">
    <property type="entry name" value="HisKA"/>
    <property type="match status" value="1"/>
</dbReference>
<feature type="domain" description="PAC" evidence="9">
    <location>
        <begin position="92"/>
        <end position="144"/>
    </location>
</feature>
<keyword evidence="4" id="KW-0808">Transferase</keyword>
<evidence type="ECO:0000313" key="11">
    <source>
        <dbReference type="Proteomes" id="UP000220922"/>
    </source>
</evidence>
<dbReference type="EC" id="2.7.13.3" evidence="2"/>
<dbReference type="Gene3D" id="3.30.450.40">
    <property type="match status" value="1"/>
</dbReference>
<evidence type="ECO:0000256" key="4">
    <source>
        <dbReference type="ARBA" id="ARBA00022679"/>
    </source>
</evidence>
<dbReference type="Proteomes" id="UP000220922">
    <property type="component" value="Unassembled WGS sequence"/>
</dbReference>
<evidence type="ECO:0000256" key="2">
    <source>
        <dbReference type="ARBA" id="ARBA00012438"/>
    </source>
</evidence>
<accession>A0A2H3KHI8</accession>
<dbReference type="AlphaFoldDB" id="A0A2H3KHI8"/>
<dbReference type="PROSITE" id="PS50113">
    <property type="entry name" value="PAC"/>
    <property type="match status" value="1"/>
</dbReference>
<dbReference type="InterPro" id="IPR050736">
    <property type="entry name" value="Sensor_HK_Regulatory"/>
</dbReference>
<evidence type="ECO:0000313" key="10">
    <source>
        <dbReference type="EMBL" id="PDV97223.1"/>
    </source>
</evidence>
<dbReference type="InterPro" id="IPR003018">
    <property type="entry name" value="GAF"/>
</dbReference>
<dbReference type="PRINTS" id="PR00344">
    <property type="entry name" value="BCTRLSENSOR"/>
</dbReference>
<dbReference type="InterPro" id="IPR013656">
    <property type="entry name" value="PAS_4"/>
</dbReference>
<evidence type="ECO:0000259" key="9">
    <source>
        <dbReference type="PROSITE" id="PS50113"/>
    </source>
</evidence>
<dbReference type="PROSITE" id="PS50112">
    <property type="entry name" value="PAS"/>
    <property type="match status" value="1"/>
</dbReference>
<keyword evidence="5" id="KW-0418">Kinase</keyword>
<dbReference type="PANTHER" id="PTHR43711">
    <property type="entry name" value="TWO-COMPONENT HISTIDINE KINASE"/>
    <property type="match status" value="1"/>
</dbReference>
<dbReference type="SMART" id="SM00065">
    <property type="entry name" value="GAF"/>
    <property type="match status" value="1"/>
</dbReference>
<evidence type="ECO:0000256" key="3">
    <source>
        <dbReference type="ARBA" id="ARBA00022553"/>
    </source>
</evidence>
<dbReference type="NCBIfam" id="TIGR00229">
    <property type="entry name" value="sensory_box"/>
    <property type="match status" value="1"/>
</dbReference>
<feature type="domain" description="PAS" evidence="8">
    <location>
        <begin position="23"/>
        <end position="61"/>
    </location>
</feature>
<dbReference type="InterPro" id="IPR003661">
    <property type="entry name" value="HisK_dim/P_dom"/>
</dbReference>
<dbReference type="SMART" id="SM00387">
    <property type="entry name" value="HATPase_c"/>
    <property type="match status" value="1"/>
</dbReference>
<dbReference type="InterPro" id="IPR029016">
    <property type="entry name" value="GAF-like_dom_sf"/>
</dbReference>
<dbReference type="InterPro" id="IPR000700">
    <property type="entry name" value="PAS-assoc_C"/>
</dbReference>
<dbReference type="CDD" id="cd00082">
    <property type="entry name" value="HisKA"/>
    <property type="match status" value="1"/>
</dbReference>
<evidence type="ECO:0000256" key="1">
    <source>
        <dbReference type="ARBA" id="ARBA00000085"/>
    </source>
</evidence>
<dbReference type="Gene3D" id="3.30.450.20">
    <property type="entry name" value="PAS domain"/>
    <property type="match status" value="1"/>
</dbReference>
<dbReference type="CDD" id="cd00075">
    <property type="entry name" value="HATPase"/>
    <property type="match status" value="1"/>
</dbReference>
<dbReference type="InterPro" id="IPR036890">
    <property type="entry name" value="HATPase_C_sf"/>
</dbReference>
<dbReference type="GO" id="GO:0000155">
    <property type="term" value="F:phosphorelay sensor kinase activity"/>
    <property type="evidence" value="ECO:0007669"/>
    <property type="project" value="InterPro"/>
</dbReference>
<proteinExistence type="predicted"/>
<evidence type="ECO:0000256" key="5">
    <source>
        <dbReference type="ARBA" id="ARBA00022777"/>
    </source>
</evidence>
<feature type="domain" description="Histidine kinase" evidence="7">
    <location>
        <begin position="344"/>
        <end position="562"/>
    </location>
</feature>
<evidence type="ECO:0000256" key="6">
    <source>
        <dbReference type="ARBA" id="ARBA00023012"/>
    </source>
</evidence>
<keyword evidence="6" id="KW-0902">Two-component regulatory system</keyword>
<dbReference type="SUPFAM" id="SSF55785">
    <property type="entry name" value="PYP-like sensor domain (PAS domain)"/>
    <property type="match status" value="1"/>
</dbReference>
<reference evidence="10 11" key="1">
    <citation type="submission" date="2016-05" db="EMBL/GenBank/DDBJ databases">
        <authorList>
            <person name="Lavstsen T."/>
            <person name="Jespersen J.S."/>
        </authorList>
    </citation>
    <scope>NUCLEOTIDE SEQUENCE [LARGE SCALE GENOMIC DNA]</scope>
    <source>
        <strain evidence="10 11">B7-9</strain>
    </source>
</reference>
<dbReference type="SUPFAM" id="SSF55781">
    <property type="entry name" value="GAF domain-like"/>
    <property type="match status" value="1"/>
</dbReference>
<dbReference type="InterPro" id="IPR004358">
    <property type="entry name" value="Sig_transdc_His_kin-like_C"/>
</dbReference>
<dbReference type="PANTHER" id="PTHR43711:SF1">
    <property type="entry name" value="HISTIDINE KINASE 1"/>
    <property type="match status" value="1"/>
</dbReference>
<name>A0A2H3KHI8_9CHLR</name>
<dbReference type="SMART" id="SM00091">
    <property type="entry name" value="PAS"/>
    <property type="match status" value="1"/>
</dbReference>
<dbReference type="SUPFAM" id="SSF47384">
    <property type="entry name" value="Homodimeric domain of signal transducing histidine kinase"/>
    <property type="match status" value="1"/>
</dbReference>
<comment type="caution">
    <text evidence="10">The sequence shown here is derived from an EMBL/GenBank/DDBJ whole genome shotgun (WGS) entry which is preliminary data.</text>
</comment>
<dbReference type="Pfam" id="PF00512">
    <property type="entry name" value="HisKA"/>
    <property type="match status" value="1"/>
</dbReference>
<evidence type="ECO:0000259" key="8">
    <source>
        <dbReference type="PROSITE" id="PS50112"/>
    </source>
</evidence>
<keyword evidence="3" id="KW-0597">Phosphoprotein</keyword>
<dbReference type="Gene3D" id="1.10.287.130">
    <property type="match status" value="1"/>
</dbReference>
<dbReference type="PROSITE" id="PS50109">
    <property type="entry name" value="HIS_KIN"/>
    <property type="match status" value="1"/>
</dbReference>
<dbReference type="InterPro" id="IPR000014">
    <property type="entry name" value="PAS"/>
</dbReference>
<dbReference type="Pfam" id="PF08448">
    <property type="entry name" value="PAS_4"/>
    <property type="match status" value="1"/>
</dbReference>
<dbReference type="InterPro" id="IPR003594">
    <property type="entry name" value="HATPase_dom"/>
</dbReference>
<dbReference type="Pfam" id="PF13185">
    <property type="entry name" value="GAF_2"/>
    <property type="match status" value="1"/>
</dbReference>
<dbReference type="SUPFAM" id="SSF55874">
    <property type="entry name" value="ATPase domain of HSP90 chaperone/DNA topoisomerase II/histidine kinase"/>
    <property type="match status" value="1"/>
</dbReference>
<gene>
    <name evidence="10" type="ORF">A9Q02_04770</name>
</gene>
<comment type="catalytic activity">
    <reaction evidence="1">
        <text>ATP + protein L-histidine = ADP + protein N-phospho-L-histidine.</text>
        <dbReference type="EC" id="2.7.13.3"/>
    </reaction>
</comment>